<dbReference type="Proteomes" id="UP000579812">
    <property type="component" value="Unassembled WGS sequence"/>
</dbReference>
<sequence length="81" mass="8991">MEDTQASRDGDFSPGCSQFQGNRSNSSEPSCVSMKSNRSMDLPVHFQGRHTSPDLSEQLTDTPGIFRGKHMPSNLRYNISV</sequence>
<dbReference type="AlphaFoldDB" id="A0A7J6C0W4"/>
<feature type="compositionally biased region" description="Polar residues" evidence="1">
    <location>
        <begin position="49"/>
        <end position="61"/>
    </location>
</feature>
<evidence type="ECO:0000313" key="2">
    <source>
        <dbReference type="EMBL" id="KAF4100908.1"/>
    </source>
</evidence>
<accession>A0A7J6C0W4</accession>
<reference evidence="2 3" key="1">
    <citation type="submission" date="2020-04" db="EMBL/GenBank/DDBJ databases">
        <title>Chromosome-level genome assembly of a cyprinid fish Onychostoma macrolepis by integration of Nanopore Sequencing, Bionano and Hi-C technology.</title>
        <authorList>
            <person name="Wang D."/>
        </authorList>
    </citation>
    <scope>NUCLEOTIDE SEQUENCE [LARGE SCALE GENOMIC DNA]</scope>
    <source>
        <strain evidence="2">SWU-2019</strain>
        <tissue evidence="2">Muscle</tissue>
    </source>
</reference>
<evidence type="ECO:0000256" key="1">
    <source>
        <dbReference type="SAM" id="MobiDB-lite"/>
    </source>
</evidence>
<feature type="compositionally biased region" description="Basic and acidic residues" evidence="1">
    <location>
        <begin position="1"/>
        <end position="11"/>
    </location>
</feature>
<gene>
    <name evidence="2" type="ORF">G5714_019104</name>
</gene>
<proteinExistence type="predicted"/>
<dbReference type="EMBL" id="JAAMOB010000019">
    <property type="protein sequence ID" value="KAF4100908.1"/>
    <property type="molecule type" value="Genomic_DNA"/>
</dbReference>
<evidence type="ECO:0000313" key="3">
    <source>
        <dbReference type="Proteomes" id="UP000579812"/>
    </source>
</evidence>
<feature type="compositionally biased region" description="Polar residues" evidence="1">
    <location>
        <begin position="15"/>
        <end position="39"/>
    </location>
</feature>
<name>A0A7J6C0W4_9TELE</name>
<organism evidence="2 3">
    <name type="scientific">Onychostoma macrolepis</name>
    <dbReference type="NCBI Taxonomy" id="369639"/>
    <lineage>
        <taxon>Eukaryota</taxon>
        <taxon>Metazoa</taxon>
        <taxon>Chordata</taxon>
        <taxon>Craniata</taxon>
        <taxon>Vertebrata</taxon>
        <taxon>Euteleostomi</taxon>
        <taxon>Actinopterygii</taxon>
        <taxon>Neopterygii</taxon>
        <taxon>Teleostei</taxon>
        <taxon>Ostariophysi</taxon>
        <taxon>Cypriniformes</taxon>
        <taxon>Cyprinidae</taxon>
        <taxon>Acrossocheilinae</taxon>
        <taxon>Onychostoma</taxon>
    </lineage>
</organism>
<comment type="caution">
    <text evidence="2">The sequence shown here is derived from an EMBL/GenBank/DDBJ whole genome shotgun (WGS) entry which is preliminary data.</text>
</comment>
<protein>
    <submittedName>
        <fullName evidence="2">Uncharacterized protein</fullName>
    </submittedName>
</protein>
<feature type="region of interest" description="Disordered" evidence="1">
    <location>
        <begin position="1"/>
        <end position="67"/>
    </location>
</feature>
<keyword evidence="3" id="KW-1185">Reference proteome</keyword>